<evidence type="ECO:0000313" key="2">
    <source>
        <dbReference type="EMBL" id="KAK3279739.1"/>
    </source>
</evidence>
<gene>
    <name evidence="2" type="ORF">CYMTET_12395</name>
</gene>
<comment type="caution">
    <text evidence="2">The sequence shown here is derived from an EMBL/GenBank/DDBJ whole genome shotgun (WGS) entry which is preliminary data.</text>
</comment>
<sequence>MLRSLREIKKLVAAKTLIGNWSITSTTVHDGANFNYVMKADTRIDGPWSDKDFVEPPALTRQLQNLMGKDFYPWQNQLLEMVDSYDERTIKLVYDVHGNAGKSIFCDYLEYNQKAFEIPPLRSLQGIMGVCMSVPKSKCYICDMPKAMKKDKLAELYSGLECLKNGKMYDIRYSYKCRRIDRPQIIVFTNMLPNWDLMVRDRWEVWEMQPDKSLTKYKTPHNSGDQADLHVGEASGSAE</sequence>
<keyword evidence="3" id="KW-1185">Reference proteome</keyword>
<dbReference type="Proteomes" id="UP001190700">
    <property type="component" value="Unassembled WGS sequence"/>
</dbReference>
<protein>
    <submittedName>
        <fullName evidence="2">Uncharacterized protein</fullName>
    </submittedName>
</protein>
<evidence type="ECO:0000256" key="1">
    <source>
        <dbReference type="SAM" id="MobiDB-lite"/>
    </source>
</evidence>
<dbReference type="AlphaFoldDB" id="A0AAE0LCH6"/>
<proteinExistence type="predicted"/>
<organism evidence="2 3">
    <name type="scientific">Cymbomonas tetramitiformis</name>
    <dbReference type="NCBI Taxonomy" id="36881"/>
    <lineage>
        <taxon>Eukaryota</taxon>
        <taxon>Viridiplantae</taxon>
        <taxon>Chlorophyta</taxon>
        <taxon>Pyramimonadophyceae</taxon>
        <taxon>Pyramimonadales</taxon>
        <taxon>Pyramimonadaceae</taxon>
        <taxon>Cymbomonas</taxon>
    </lineage>
</organism>
<accession>A0AAE0LCH6</accession>
<feature type="region of interest" description="Disordered" evidence="1">
    <location>
        <begin position="216"/>
        <end position="239"/>
    </location>
</feature>
<dbReference type="EMBL" id="LGRX02004696">
    <property type="protein sequence ID" value="KAK3279739.1"/>
    <property type="molecule type" value="Genomic_DNA"/>
</dbReference>
<reference evidence="2 3" key="1">
    <citation type="journal article" date="2015" name="Genome Biol. Evol.">
        <title>Comparative Genomics of a Bacterivorous Green Alga Reveals Evolutionary Causalities and Consequences of Phago-Mixotrophic Mode of Nutrition.</title>
        <authorList>
            <person name="Burns J.A."/>
            <person name="Paasch A."/>
            <person name="Narechania A."/>
            <person name="Kim E."/>
        </authorList>
    </citation>
    <scope>NUCLEOTIDE SEQUENCE [LARGE SCALE GENOMIC DNA]</scope>
    <source>
        <strain evidence="2 3">PLY_AMNH</strain>
    </source>
</reference>
<evidence type="ECO:0000313" key="3">
    <source>
        <dbReference type="Proteomes" id="UP001190700"/>
    </source>
</evidence>
<name>A0AAE0LCH6_9CHLO</name>